<proteinExistence type="inferred from homology"/>
<comment type="similarity">
    <text evidence="1">Belongs to the GSP E family.</text>
</comment>
<accession>A0ABV1GQ22</accession>
<evidence type="ECO:0000259" key="2">
    <source>
        <dbReference type="Pfam" id="PF00437"/>
    </source>
</evidence>
<evidence type="ECO:0000313" key="3">
    <source>
        <dbReference type="EMBL" id="MEQ2535595.1"/>
    </source>
</evidence>
<dbReference type="CDD" id="cd01130">
    <property type="entry name" value="VirB11-like_ATPase"/>
    <property type="match status" value="1"/>
</dbReference>
<organism evidence="3 4">
    <name type="scientific">Lachnospira intestinalis</name>
    <dbReference type="NCBI Taxonomy" id="3133158"/>
    <lineage>
        <taxon>Bacteria</taxon>
        <taxon>Bacillati</taxon>
        <taxon>Bacillota</taxon>
        <taxon>Clostridia</taxon>
        <taxon>Lachnospirales</taxon>
        <taxon>Lachnospiraceae</taxon>
        <taxon>Lachnospira</taxon>
    </lineage>
</organism>
<sequence length="394" mass="43873">MSGDITDVALKQVIGECVQEESGLYMISIRQKEELEESVFNAIRRLDVLQELLEDDTITEIMINGKDDIFLERNGHITKWDKSFENEERLEDIAQKIASLSNKIVNISSPIADTRLEDGSRVSIVLPPVALNGPVITIRKFYKDALTMEKLIEIGSLTQEAADFLKMAVKSKYNIFISGGTGSGKTTFLNALSEFIDNDERVITIEDAAELQINHVKNLVRLEARDANIEGKNEVSIRNLIRASLRMRPDRIIVGEVRGKETLDMVQAMSTGHDGSLSTGHGNSPKDMMTRLETMILMGIDMPVAAIRQQLTSAIDIIIHLGRLRDKTRRVLQIAEVVGVSRGEVKFNKLFEFAENAESNGRVLGELKATGNKLVNTQKMYFAGYGQEDNTMAG</sequence>
<keyword evidence="4" id="KW-1185">Reference proteome</keyword>
<dbReference type="Gene3D" id="3.40.50.300">
    <property type="entry name" value="P-loop containing nucleotide triphosphate hydrolases"/>
    <property type="match status" value="1"/>
</dbReference>
<comment type="caution">
    <text evidence="3">The sequence shown here is derived from an EMBL/GenBank/DDBJ whole genome shotgun (WGS) entry which is preliminary data.</text>
</comment>
<dbReference type="Pfam" id="PF00437">
    <property type="entry name" value="T2SSE"/>
    <property type="match status" value="1"/>
</dbReference>
<dbReference type="PANTHER" id="PTHR30486:SF15">
    <property type="entry name" value="TYPE II_IV SECRETION SYSTEM ATPASE"/>
    <property type="match status" value="1"/>
</dbReference>
<dbReference type="Proteomes" id="UP001480973">
    <property type="component" value="Unassembled WGS sequence"/>
</dbReference>
<dbReference type="EMBL" id="JBBMES010000012">
    <property type="protein sequence ID" value="MEQ2535595.1"/>
    <property type="molecule type" value="Genomic_DNA"/>
</dbReference>
<dbReference type="InterPro" id="IPR027417">
    <property type="entry name" value="P-loop_NTPase"/>
</dbReference>
<dbReference type="Gene3D" id="3.30.450.380">
    <property type="match status" value="1"/>
</dbReference>
<protein>
    <submittedName>
        <fullName evidence="3">CpaF family protein</fullName>
    </submittedName>
</protein>
<dbReference type="PANTHER" id="PTHR30486">
    <property type="entry name" value="TWITCHING MOTILITY PROTEIN PILT"/>
    <property type="match status" value="1"/>
</dbReference>
<gene>
    <name evidence="3" type="ORF">WMO38_10755</name>
</gene>
<evidence type="ECO:0000313" key="4">
    <source>
        <dbReference type="Proteomes" id="UP001480973"/>
    </source>
</evidence>
<name>A0ABV1GQ22_9FIRM</name>
<dbReference type="InterPro" id="IPR001482">
    <property type="entry name" value="T2SS/T4SS_dom"/>
</dbReference>
<reference evidence="3 4" key="1">
    <citation type="submission" date="2024-03" db="EMBL/GenBank/DDBJ databases">
        <title>Human intestinal bacterial collection.</title>
        <authorList>
            <person name="Pauvert C."/>
            <person name="Hitch T.C.A."/>
            <person name="Clavel T."/>
        </authorList>
    </citation>
    <scope>NUCLEOTIDE SEQUENCE [LARGE SCALE GENOMIC DNA]</scope>
    <source>
        <strain evidence="3 4">CLA-JM-H10</strain>
    </source>
</reference>
<evidence type="ECO:0000256" key="1">
    <source>
        <dbReference type="ARBA" id="ARBA00006611"/>
    </source>
</evidence>
<feature type="domain" description="Bacterial type II secretion system protein E" evidence="2">
    <location>
        <begin position="48"/>
        <end position="330"/>
    </location>
</feature>
<dbReference type="SUPFAM" id="SSF52540">
    <property type="entry name" value="P-loop containing nucleoside triphosphate hydrolases"/>
    <property type="match status" value="1"/>
</dbReference>
<dbReference type="InterPro" id="IPR050921">
    <property type="entry name" value="T4SS_GSP_E_ATPase"/>
</dbReference>